<feature type="compositionally biased region" description="Acidic residues" evidence="1">
    <location>
        <begin position="1084"/>
        <end position="1102"/>
    </location>
</feature>
<gene>
    <name evidence="2" type="ORF">PDIGIT_LOCUS8188</name>
</gene>
<accession>A0A9W4UHR8</accession>
<keyword evidence="3" id="KW-1185">Reference proteome</keyword>
<comment type="caution">
    <text evidence="2">The sequence shown here is derived from an EMBL/GenBank/DDBJ whole genome shotgun (WGS) entry which is preliminary data.</text>
</comment>
<feature type="compositionally biased region" description="Polar residues" evidence="1">
    <location>
        <begin position="906"/>
        <end position="915"/>
    </location>
</feature>
<evidence type="ECO:0000313" key="3">
    <source>
        <dbReference type="Proteomes" id="UP001152607"/>
    </source>
</evidence>
<reference evidence="2" key="1">
    <citation type="submission" date="2023-01" db="EMBL/GenBank/DDBJ databases">
        <authorList>
            <person name="Van Ghelder C."/>
            <person name="Rancurel C."/>
        </authorList>
    </citation>
    <scope>NUCLEOTIDE SEQUENCE</scope>
    <source>
        <strain evidence="2">CNCM I-4278</strain>
    </source>
</reference>
<feature type="compositionally biased region" description="Polar residues" evidence="1">
    <location>
        <begin position="876"/>
        <end position="897"/>
    </location>
</feature>
<feature type="compositionally biased region" description="Acidic residues" evidence="1">
    <location>
        <begin position="1044"/>
        <end position="1067"/>
    </location>
</feature>
<sequence length="1111" mass="121723">MAGLGQPGLARLTSPPPPPRALPAGPCNHRDVTGSCGCRQFWDKCSAEIHQHSKERKSGSERSTYCVCGHHACFHEYSNAQSQPPAPSQVQARPPDRCDGRCRLYGMGCDHHKSPHPRRHQVLATGTQSPARFLTPTNNNGEQRLTSNAASQANTFGLDEQARGESTLSSTTGLPRIPSMCLLSNDRYSATNTIIRNETDQSRGSLAGLGLSMLNVDATQNPNNGPPSVVSTVPTEVDPYAPQFQGAHGALQAILEQDPLLHLNVEGDTIPDTYNPDDFIQSATNIATPSVTHTPDLGIADNAVEEGRKFIEGLVQLTSSVEQRDVAGVQPTKGASGLTQNLLLPSSLHATEDQLRTTLESASPQAIPKLLSYLKPLHNLLTSMPHVAKSMREHDDRIAMLEQNNSFNYVQPDDLNQQFDTFDGRLLHLENRMDDHEALHTAIDADQSSNSRGRISAVNESFTSAHSIQSSTSSALIIAAMDRKEIATELGGVKERLDQLEATAPPTSLNPWEVEIVLLPWGRDLRGIWFSPEEPMHDTSKTTTQESEEWTQARSLTLGHSRTSLVPFRDTDSSPHPGVKGASRSSHPFSDTESGWSSQEIGEWVSGSPDELLSPKACGSNNLVYKRLKSRGFVVGVKLTSANANDIQKTISHAFKNLLGRFKYNDDDENPMISSYPGLRASFIPLKKIIKDSRLRFLTPSEMASSALWTAQFLASGVLMRVSGGKKRLYVTQRESYIQPMDQTGDIWTWHEMRLLPRWQPDADSPMQDKEENGQAQVPEADAREPCWSFVDALDAPPASVNSSFASMHSVQLSMRPAERDWRRSMTPSSILKNRQPPQPISPQSEFHSRPPIHYRTLSASTADPAVLSSSKRRLNSSPVKHTSAPQSQTRAPSQAISRLKRRRVGNSSSPQPQSDTREAQPTIWANTPRRSREPPSPFYSSEPHIRLPRTSSDFSRPSQRSAAPGSRLTPSAYATPHSGAFINALEFGGAGKGDTEADDDIYQVDDDDGEQSWRGVTTGEDDSDSAGDTEAGAEFQMNSLSDVEGESIFDSDGQDDNDSVNDDADEGVFGAQNPHQLERGAAEEQDDDEDDDEDEDADDVYDTLLGVLRS</sequence>
<protein>
    <submittedName>
        <fullName evidence="2">Uncharacterized protein</fullName>
    </submittedName>
</protein>
<feature type="compositionally biased region" description="Polar residues" evidence="1">
    <location>
        <begin position="583"/>
        <end position="595"/>
    </location>
</feature>
<dbReference type="AlphaFoldDB" id="A0A9W4UHR8"/>
<name>A0A9W4UHR8_9PLEO</name>
<feature type="region of interest" description="Disordered" evidence="1">
    <location>
        <begin position="760"/>
        <end position="779"/>
    </location>
</feature>
<dbReference type="OrthoDB" id="5427134at2759"/>
<feature type="compositionally biased region" description="Polar residues" evidence="1">
    <location>
        <begin position="950"/>
        <end position="962"/>
    </location>
</feature>
<feature type="region of interest" description="Disordered" evidence="1">
    <location>
        <begin position="565"/>
        <end position="595"/>
    </location>
</feature>
<organism evidence="2 3">
    <name type="scientific">Periconia digitata</name>
    <dbReference type="NCBI Taxonomy" id="1303443"/>
    <lineage>
        <taxon>Eukaryota</taxon>
        <taxon>Fungi</taxon>
        <taxon>Dikarya</taxon>
        <taxon>Ascomycota</taxon>
        <taxon>Pezizomycotina</taxon>
        <taxon>Dothideomycetes</taxon>
        <taxon>Pleosporomycetidae</taxon>
        <taxon>Pleosporales</taxon>
        <taxon>Massarineae</taxon>
        <taxon>Periconiaceae</taxon>
        <taxon>Periconia</taxon>
    </lineage>
</organism>
<evidence type="ECO:0000313" key="2">
    <source>
        <dbReference type="EMBL" id="CAI6335111.1"/>
    </source>
</evidence>
<feature type="region of interest" description="Disordered" evidence="1">
    <location>
        <begin position="828"/>
        <end position="1103"/>
    </location>
</feature>
<feature type="region of interest" description="Disordered" evidence="1">
    <location>
        <begin position="1"/>
        <end position="26"/>
    </location>
</feature>
<proteinExistence type="predicted"/>
<dbReference type="Proteomes" id="UP001152607">
    <property type="component" value="Unassembled WGS sequence"/>
</dbReference>
<feature type="compositionally biased region" description="Acidic residues" evidence="1">
    <location>
        <begin position="997"/>
        <end position="1011"/>
    </location>
</feature>
<evidence type="ECO:0000256" key="1">
    <source>
        <dbReference type="SAM" id="MobiDB-lite"/>
    </source>
</evidence>
<dbReference type="EMBL" id="CAOQHR010000005">
    <property type="protein sequence ID" value="CAI6335111.1"/>
    <property type="molecule type" value="Genomic_DNA"/>
</dbReference>